<reference evidence="1" key="1">
    <citation type="submission" date="2019-03" db="EMBL/GenBank/DDBJ databases">
        <title>Single cell metagenomics reveals metabolic interactions within the superorganism composed of flagellate Streblomastix strix and complex community of Bacteroidetes bacteria on its surface.</title>
        <authorList>
            <person name="Treitli S.C."/>
            <person name="Kolisko M."/>
            <person name="Husnik F."/>
            <person name="Keeling P."/>
            <person name="Hampl V."/>
        </authorList>
    </citation>
    <scope>NUCLEOTIDE SEQUENCE</scope>
    <source>
        <strain evidence="1">STM</strain>
    </source>
</reference>
<dbReference type="EMBL" id="SNRY01008267">
    <property type="protein sequence ID" value="KAA6308852.1"/>
    <property type="molecule type" value="Genomic_DNA"/>
</dbReference>
<feature type="non-terminal residue" evidence="1">
    <location>
        <position position="44"/>
    </location>
</feature>
<name>A0A5J4PHU8_9ZZZZ</name>
<organism evidence="1">
    <name type="scientific">termite gut metagenome</name>
    <dbReference type="NCBI Taxonomy" id="433724"/>
    <lineage>
        <taxon>unclassified sequences</taxon>
        <taxon>metagenomes</taxon>
        <taxon>organismal metagenomes</taxon>
    </lineage>
</organism>
<gene>
    <name evidence="1" type="ORF">EZS27_039555</name>
</gene>
<sequence length="44" mass="5199">MNVNIKLEKWKVAQKKHRLSDKQVQMARELGLNPDKLGKMDNHK</sequence>
<evidence type="ECO:0000313" key="1">
    <source>
        <dbReference type="EMBL" id="KAA6308852.1"/>
    </source>
</evidence>
<dbReference type="AlphaFoldDB" id="A0A5J4PHU8"/>
<accession>A0A5J4PHU8</accession>
<protein>
    <submittedName>
        <fullName evidence="1">Uncharacterized protein</fullName>
    </submittedName>
</protein>
<proteinExistence type="predicted"/>
<comment type="caution">
    <text evidence="1">The sequence shown here is derived from an EMBL/GenBank/DDBJ whole genome shotgun (WGS) entry which is preliminary data.</text>
</comment>